<keyword evidence="11" id="KW-1185">Reference proteome</keyword>
<evidence type="ECO:0000256" key="4">
    <source>
        <dbReference type="ARBA" id="ARBA00022750"/>
    </source>
</evidence>
<dbReference type="FunFam" id="2.40.70.10:FF:000013">
    <property type="entry name" value="Aspartyl protease AED1"/>
    <property type="match status" value="1"/>
</dbReference>
<dbReference type="GO" id="GO:0004190">
    <property type="term" value="F:aspartic-type endopeptidase activity"/>
    <property type="evidence" value="ECO:0007669"/>
    <property type="project" value="UniProtKB-KW"/>
</dbReference>
<dbReference type="OrthoDB" id="2747330at2759"/>
<dbReference type="Proteomes" id="UP000283530">
    <property type="component" value="Unassembled WGS sequence"/>
</dbReference>
<feature type="chain" id="PRO_5019240699" evidence="8">
    <location>
        <begin position="31"/>
        <end position="470"/>
    </location>
</feature>
<dbReference type="InterPro" id="IPR032799">
    <property type="entry name" value="TAXi_C"/>
</dbReference>
<evidence type="ECO:0000256" key="3">
    <source>
        <dbReference type="ARBA" id="ARBA00022729"/>
    </source>
</evidence>
<dbReference type="InterPro" id="IPR001461">
    <property type="entry name" value="Aspartic_peptidase_A1"/>
</dbReference>
<dbReference type="InterPro" id="IPR033121">
    <property type="entry name" value="PEPTIDASE_A1"/>
</dbReference>
<feature type="signal peptide" evidence="8">
    <location>
        <begin position="1"/>
        <end position="30"/>
    </location>
</feature>
<comment type="similarity">
    <text evidence="1">Belongs to the peptidase A1 family.</text>
</comment>
<dbReference type="Pfam" id="PF14541">
    <property type="entry name" value="TAXi_C"/>
    <property type="match status" value="1"/>
</dbReference>
<comment type="caution">
    <text evidence="10">The sequence shown here is derived from an EMBL/GenBank/DDBJ whole genome shotgun (WGS) entry which is preliminary data.</text>
</comment>
<dbReference type="FunFam" id="2.40.70.10:FF:000021">
    <property type="entry name" value="Aspartyl protease AED1"/>
    <property type="match status" value="1"/>
</dbReference>
<feature type="active site" evidence="7">
    <location>
        <position position="348"/>
    </location>
</feature>
<evidence type="ECO:0000259" key="9">
    <source>
        <dbReference type="PROSITE" id="PS51767"/>
    </source>
</evidence>
<dbReference type="PANTHER" id="PTHR13683">
    <property type="entry name" value="ASPARTYL PROTEASES"/>
    <property type="match status" value="1"/>
</dbReference>
<keyword evidence="5" id="KW-0378">Hydrolase</keyword>
<evidence type="ECO:0000256" key="6">
    <source>
        <dbReference type="ARBA" id="ARBA00023157"/>
    </source>
</evidence>
<dbReference type="Gene3D" id="2.40.70.10">
    <property type="entry name" value="Acid Proteases"/>
    <property type="match status" value="2"/>
</dbReference>
<sequence>MGGLAMNSKLCVLSLLLFFSLLLDLSEGSGREIESNHHVVKVSSLMPKSVCSMSKDGRKSTLTVVHRYGPCSPLSSDKLTATQMLEQDQARVDSLQSRISGRAQSQAKVSLDQVTVPALSGRSMSTGNFIVTVGFGTPKKDMSLVFDTGSDVTWIQCQPCAGTCYSQQEKIFDPAQSSTYHNVSCSSAECLQVSSATGNPARCSSSTCVYAIQYGDQSFSVGFLSHEKLTLSTDVFPNFQFGCGQKNQGLFGTTAGLLGLGRDKISFVSQTSQKYGRVFSYCLPASSSSTGYLTFGGYKPSSAIKFTPLLTDSSNPSFYFLDFIGMAVGGRQLPISSSVFSAGGTLIDSGTVITRLPPSAYTALRSSFNQAMSKYPSSSAVSILDTCYDFSGFSTVTVPKIVMQFRGGANINVDFSGIMVGVGSSKACLAFAGNSDASDVTIIGNKQQQTFEVIYDVGNARVGFGDGGCS</sequence>
<reference evidence="10 11" key="1">
    <citation type="journal article" date="2019" name="Nat. Plants">
        <title>Stout camphor tree genome fills gaps in understanding of flowering plant genome evolution.</title>
        <authorList>
            <person name="Chaw S.M."/>
            <person name="Liu Y.C."/>
            <person name="Wu Y.W."/>
            <person name="Wang H.Y."/>
            <person name="Lin C.I."/>
            <person name="Wu C.S."/>
            <person name="Ke H.M."/>
            <person name="Chang L.Y."/>
            <person name="Hsu C.Y."/>
            <person name="Yang H.T."/>
            <person name="Sudianto E."/>
            <person name="Hsu M.H."/>
            <person name="Wu K.P."/>
            <person name="Wang L.N."/>
            <person name="Leebens-Mack J.H."/>
            <person name="Tsai I.J."/>
        </authorList>
    </citation>
    <scope>NUCLEOTIDE SEQUENCE [LARGE SCALE GENOMIC DNA]</scope>
    <source>
        <strain evidence="11">cv. Chaw 1501</strain>
        <tissue evidence="10">Young leaves</tissue>
    </source>
</reference>
<dbReference type="InterPro" id="IPR033873">
    <property type="entry name" value="CND41-like"/>
</dbReference>
<feature type="domain" description="Peptidase A1" evidence="9">
    <location>
        <begin position="129"/>
        <end position="465"/>
    </location>
</feature>
<evidence type="ECO:0000313" key="11">
    <source>
        <dbReference type="Proteomes" id="UP000283530"/>
    </source>
</evidence>
<evidence type="ECO:0000313" key="10">
    <source>
        <dbReference type="EMBL" id="RWR95105.1"/>
    </source>
</evidence>
<dbReference type="STRING" id="337451.A0A443PWF7"/>
<dbReference type="PRINTS" id="PR00792">
    <property type="entry name" value="PEPSIN"/>
</dbReference>
<evidence type="ECO:0000256" key="8">
    <source>
        <dbReference type="SAM" id="SignalP"/>
    </source>
</evidence>
<name>A0A443PWF7_9MAGN</name>
<evidence type="ECO:0000256" key="2">
    <source>
        <dbReference type="ARBA" id="ARBA00022670"/>
    </source>
</evidence>
<keyword evidence="3 8" id="KW-0732">Signal</keyword>
<dbReference type="CDD" id="cd05472">
    <property type="entry name" value="cnd41_like"/>
    <property type="match status" value="1"/>
</dbReference>
<evidence type="ECO:0000256" key="7">
    <source>
        <dbReference type="PIRSR" id="PIRSR601461-1"/>
    </source>
</evidence>
<keyword evidence="4" id="KW-0064">Aspartyl protease</keyword>
<dbReference type="InterPro" id="IPR032861">
    <property type="entry name" value="TAXi_N"/>
</dbReference>
<feature type="active site" evidence="7">
    <location>
        <position position="147"/>
    </location>
</feature>
<dbReference type="EMBL" id="QPKB01000011">
    <property type="protein sequence ID" value="RWR95105.1"/>
    <property type="molecule type" value="Genomic_DNA"/>
</dbReference>
<dbReference type="GO" id="GO:0006508">
    <property type="term" value="P:proteolysis"/>
    <property type="evidence" value="ECO:0007669"/>
    <property type="project" value="UniProtKB-KW"/>
</dbReference>
<organism evidence="10 11">
    <name type="scientific">Cinnamomum micranthum f. kanehirae</name>
    <dbReference type="NCBI Taxonomy" id="337451"/>
    <lineage>
        <taxon>Eukaryota</taxon>
        <taxon>Viridiplantae</taxon>
        <taxon>Streptophyta</taxon>
        <taxon>Embryophyta</taxon>
        <taxon>Tracheophyta</taxon>
        <taxon>Spermatophyta</taxon>
        <taxon>Magnoliopsida</taxon>
        <taxon>Magnoliidae</taxon>
        <taxon>Laurales</taxon>
        <taxon>Lauraceae</taxon>
        <taxon>Cinnamomum</taxon>
    </lineage>
</organism>
<dbReference type="Pfam" id="PF14543">
    <property type="entry name" value="TAXi_N"/>
    <property type="match status" value="1"/>
</dbReference>
<dbReference type="InterPro" id="IPR021109">
    <property type="entry name" value="Peptidase_aspartic_dom_sf"/>
</dbReference>
<accession>A0A443PWF7</accession>
<dbReference type="AlphaFoldDB" id="A0A443PWF7"/>
<evidence type="ECO:0000256" key="1">
    <source>
        <dbReference type="ARBA" id="ARBA00007447"/>
    </source>
</evidence>
<gene>
    <name evidence="10" type="ORF">CKAN_02443300</name>
</gene>
<dbReference type="PROSITE" id="PS51767">
    <property type="entry name" value="PEPTIDASE_A1"/>
    <property type="match status" value="1"/>
</dbReference>
<keyword evidence="2 10" id="KW-0645">Protease</keyword>
<protein>
    <submittedName>
        <fullName evidence="10">Protein ASPARTIC PROTEASE IN GUARD CELL 2-like protein</fullName>
    </submittedName>
</protein>
<proteinExistence type="inferred from homology"/>
<dbReference type="SUPFAM" id="SSF50630">
    <property type="entry name" value="Acid proteases"/>
    <property type="match status" value="1"/>
</dbReference>
<evidence type="ECO:0000256" key="5">
    <source>
        <dbReference type="ARBA" id="ARBA00022801"/>
    </source>
</evidence>
<keyword evidence="6" id="KW-1015">Disulfide bond</keyword>
<dbReference type="PANTHER" id="PTHR13683:SF750">
    <property type="entry name" value="ASPARTYL PROTEASE AED1"/>
    <property type="match status" value="1"/>
</dbReference>